<feature type="non-terminal residue" evidence="2">
    <location>
        <position position="1"/>
    </location>
</feature>
<comment type="caution">
    <text evidence="2">The sequence shown here is derived from an EMBL/GenBank/DDBJ whole genome shotgun (WGS) entry which is preliminary data.</text>
</comment>
<keyword evidence="1" id="KW-1133">Transmembrane helix</keyword>
<dbReference type="AlphaFoldDB" id="A0A3M7QWX9"/>
<evidence type="ECO:0000313" key="2">
    <source>
        <dbReference type="EMBL" id="RNA15783.1"/>
    </source>
</evidence>
<name>A0A3M7QWX9_BRAPC</name>
<evidence type="ECO:0000313" key="3">
    <source>
        <dbReference type="Proteomes" id="UP000276133"/>
    </source>
</evidence>
<proteinExistence type="predicted"/>
<gene>
    <name evidence="2" type="ORF">BpHYR1_015530</name>
</gene>
<feature type="transmembrane region" description="Helical" evidence="1">
    <location>
        <begin position="59"/>
        <end position="77"/>
    </location>
</feature>
<reference evidence="2 3" key="1">
    <citation type="journal article" date="2018" name="Sci. Rep.">
        <title>Genomic signatures of local adaptation to the degree of environmental predictability in rotifers.</title>
        <authorList>
            <person name="Franch-Gras L."/>
            <person name="Hahn C."/>
            <person name="Garcia-Roger E.M."/>
            <person name="Carmona M.J."/>
            <person name="Serra M."/>
            <person name="Gomez A."/>
        </authorList>
    </citation>
    <scope>NUCLEOTIDE SEQUENCE [LARGE SCALE GENOMIC DNA]</scope>
    <source>
        <strain evidence="2">HYR1</strain>
    </source>
</reference>
<dbReference type="Proteomes" id="UP000276133">
    <property type="component" value="Unassembled WGS sequence"/>
</dbReference>
<dbReference type="OrthoDB" id="7457235at2759"/>
<protein>
    <submittedName>
        <fullName evidence="2">Uncharacterized protein</fullName>
    </submittedName>
</protein>
<keyword evidence="3" id="KW-1185">Reference proteome</keyword>
<organism evidence="2 3">
    <name type="scientific">Brachionus plicatilis</name>
    <name type="common">Marine rotifer</name>
    <name type="synonym">Brachionus muelleri</name>
    <dbReference type="NCBI Taxonomy" id="10195"/>
    <lineage>
        <taxon>Eukaryota</taxon>
        <taxon>Metazoa</taxon>
        <taxon>Spiralia</taxon>
        <taxon>Gnathifera</taxon>
        <taxon>Rotifera</taxon>
        <taxon>Eurotatoria</taxon>
        <taxon>Monogononta</taxon>
        <taxon>Pseudotrocha</taxon>
        <taxon>Ploima</taxon>
        <taxon>Brachionidae</taxon>
        <taxon>Brachionus</taxon>
    </lineage>
</organism>
<evidence type="ECO:0000256" key="1">
    <source>
        <dbReference type="SAM" id="Phobius"/>
    </source>
</evidence>
<sequence length="132" mass="14929">RPAKVGCAPALIFRQLVHAQNGDDVLKRLEVFEYLLDTSGYVVVLFADLHWGPSYRTKLPVPSVAIILTFAILSITFIPFKLFAAMFEAFLNFSQIAVLIKTKRQRSGRPKPVMPSDRTVRSRRSIILNKIV</sequence>
<keyword evidence="1" id="KW-0812">Transmembrane</keyword>
<keyword evidence="1" id="KW-0472">Membrane</keyword>
<dbReference type="EMBL" id="REGN01004892">
    <property type="protein sequence ID" value="RNA15783.1"/>
    <property type="molecule type" value="Genomic_DNA"/>
</dbReference>
<accession>A0A3M7QWX9</accession>